<sequence>MRRDVLALGTIIAMALAAGTPSTADTTEVAYDALTNGNPQEAIAQLEEGDRHDPARLINLAAAYLATGRTADAREAYKKAAVAERYELETVDGEWIDSRVLARAELARTYSVSFEQSRMARVD</sequence>
<keyword evidence="1" id="KW-0732">Signal</keyword>
<dbReference type="PATRIC" id="fig|1348774.3.peg.1355"/>
<dbReference type="Proteomes" id="UP000035287">
    <property type="component" value="Chromosome"/>
</dbReference>
<dbReference type="InterPro" id="IPR011990">
    <property type="entry name" value="TPR-like_helical_dom_sf"/>
</dbReference>
<evidence type="ECO:0008006" key="4">
    <source>
        <dbReference type="Google" id="ProtNLM"/>
    </source>
</evidence>
<keyword evidence="3" id="KW-1185">Reference proteome</keyword>
<evidence type="ECO:0000256" key="1">
    <source>
        <dbReference type="SAM" id="SignalP"/>
    </source>
</evidence>
<protein>
    <recommendedName>
        <fullName evidence="4">Tetratricopeptide repeat protein</fullName>
    </recommendedName>
</protein>
<name>A0A0G3XK84_9SPHN</name>
<dbReference type="STRING" id="1348774.AB433_06480"/>
<gene>
    <name evidence="2" type="ORF">AB433_06480</name>
</gene>
<evidence type="ECO:0000313" key="2">
    <source>
        <dbReference type="EMBL" id="AKM11602.1"/>
    </source>
</evidence>
<proteinExistence type="predicted"/>
<evidence type="ECO:0000313" key="3">
    <source>
        <dbReference type="Proteomes" id="UP000035287"/>
    </source>
</evidence>
<dbReference type="EMBL" id="CP011770">
    <property type="protein sequence ID" value="AKM11602.1"/>
    <property type="molecule type" value="Genomic_DNA"/>
</dbReference>
<feature type="chain" id="PRO_5002562846" description="Tetratricopeptide repeat protein" evidence="1">
    <location>
        <begin position="25"/>
        <end position="123"/>
    </location>
</feature>
<dbReference type="Gene3D" id="1.25.40.10">
    <property type="entry name" value="Tetratricopeptide repeat domain"/>
    <property type="match status" value="1"/>
</dbReference>
<feature type="signal peptide" evidence="1">
    <location>
        <begin position="1"/>
        <end position="24"/>
    </location>
</feature>
<organism evidence="2 3">
    <name type="scientific">Croceicoccus naphthovorans</name>
    <dbReference type="NCBI Taxonomy" id="1348774"/>
    <lineage>
        <taxon>Bacteria</taxon>
        <taxon>Pseudomonadati</taxon>
        <taxon>Pseudomonadota</taxon>
        <taxon>Alphaproteobacteria</taxon>
        <taxon>Sphingomonadales</taxon>
        <taxon>Erythrobacteraceae</taxon>
        <taxon>Croceicoccus</taxon>
    </lineage>
</organism>
<reference evidence="2 3" key="1">
    <citation type="submission" date="2015-06" db="EMBL/GenBank/DDBJ databases">
        <authorList>
            <person name="Zeng Y."/>
            <person name="Huang Y."/>
        </authorList>
    </citation>
    <scope>NUCLEOTIDE SEQUENCE [LARGE SCALE GENOMIC DNA]</scope>
    <source>
        <strain evidence="2 3">PQ-2</strain>
    </source>
</reference>
<dbReference type="KEGG" id="cna:AB433_06480"/>
<dbReference type="AlphaFoldDB" id="A0A0G3XK84"/>
<dbReference type="Pfam" id="PF14559">
    <property type="entry name" value="TPR_19"/>
    <property type="match status" value="1"/>
</dbReference>
<accession>A0A0G3XK84</accession>
<dbReference type="SUPFAM" id="SSF48452">
    <property type="entry name" value="TPR-like"/>
    <property type="match status" value="1"/>
</dbReference>